<protein>
    <recommendedName>
        <fullName evidence="2">Protein kinase domain-containing protein</fullName>
    </recommendedName>
</protein>
<dbReference type="GO" id="GO:0036498">
    <property type="term" value="P:IRE1-mediated unfolded protein response"/>
    <property type="evidence" value="ECO:0007669"/>
    <property type="project" value="TreeGrafter"/>
</dbReference>
<accession>A0A8H4W462</accession>
<dbReference type="Gene3D" id="1.10.510.10">
    <property type="entry name" value="Transferase(Phosphotransferase) domain 1"/>
    <property type="match status" value="1"/>
</dbReference>
<comment type="caution">
    <text evidence="3">The sequence shown here is derived from an EMBL/GenBank/DDBJ whole genome shotgun (WGS) entry which is preliminary data.</text>
</comment>
<evidence type="ECO:0000259" key="2">
    <source>
        <dbReference type="PROSITE" id="PS50011"/>
    </source>
</evidence>
<dbReference type="PROSITE" id="PS50011">
    <property type="entry name" value="PROTEIN_KINASE_DOM"/>
    <property type="match status" value="1"/>
</dbReference>
<dbReference type="GO" id="GO:0070059">
    <property type="term" value="P:intrinsic apoptotic signaling pathway in response to endoplasmic reticulum stress"/>
    <property type="evidence" value="ECO:0007669"/>
    <property type="project" value="TreeGrafter"/>
</dbReference>
<dbReference type="Pfam" id="PF00069">
    <property type="entry name" value="Pkinase"/>
    <property type="match status" value="1"/>
</dbReference>
<evidence type="ECO:0000313" key="3">
    <source>
        <dbReference type="EMBL" id="KAF4633102.1"/>
    </source>
</evidence>
<dbReference type="SUPFAM" id="SSF56112">
    <property type="entry name" value="Protein kinase-like (PK-like)"/>
    <property type="match status" value="1"/>
</dbReference>
<dbReference type="GO" id="GO:0005524">
    <property type="term" value="F:ATP binding"/>
    <property type="evidence" value="ECO:0007669"/>
    <property type="project" value="InterPro"/>
</dbReference>
<dbReference type="EMBL" id="JAAMPI010000289">
    <property type="protein sequence ID" value="KAF4633102.1"/>
    <property type="molecule type" value="Genomic_DNA"/>
</dbReference>
<dbReference type="PANTHER" id="PTHR13954">
    <property type="entry name" value="IRE1-RELATED"/>
    <property type="match status" value="1"/>
</dbReference>
<sequence length="273" mass="31228">MAITKPTRLADKTGSDRKPSPVTSLRDLTIIEAWDSETNTPKYVTFYLVTDDEEVYFGQSSKNKRDMTLAEYSAALEHIRDDEVYPEVPTDAQLKIAPESLDDSLAFIKRPGLNCYETMKGSNYIPRALLDETLIMEQISKSSHPNIVGYYGCRVKRGRITAILLERLDQTLTQYASTPDFQQLDKVKFIEALESAVDYLHSLGLAHNDINPDNIMVQDRKPVLIDFGSSQPFGKRLQSLGTEGWYEELFFTSEKKHDTYSLNKLREWLQKLE</sequence>
<dbReference type="Proteomes" id="UP000566819">
    <property type="component" value="Unassembled WGS sequence"/>
</dbReference>
<evidence type="ECO:0000313" key="4">
    <source>
        <dbReference type="Proteomes" id="UP000566819"/>
    </source>
</evidence>
<dbReference type="AlphaFoldDB" id="A0A8H4W462"/>
<dbReference type="PANTHER" id="PTHR13954:SF6">
    <property type="entry name" value="NON-SPECIFIC SERINE_THREONINE PROTEIN KINASE"/>
    <property type="match status" value="1"/>
</dbReference>
<dbReference type="GO" id="GO:1990604">
    <property type="term" value="C:IRE1-TRAF2-ASK1 complex"/>
    <property type="evidence" value="ECO:0007669"/>
    <property type="project" value="TreeGrafter"/>
</dbReference>
<dbReference type="InterPro" id="IPR045133">
    <property type="entry name" value="IRE1/2-like"/>
</dbReference>
<name>A0A8H4W462_9HELO</name>
<evidence type="ECO:0000256" key="1">
    <source>
        <dbReference type="SAM" id="MobiDB-lite"/>
    </source>
</evidence>
<feature type="region of interest" description="Disordered" evidence="1">
    <location>
        <begin position="1"/>
        <end position="22"/>
    </location>
</feature>
<feature type="domain" description="Protein kinase" evidence="2">
    <location>
        <begin position="46"/>
        <end position="273"/>
    </location>
</feature>
<dbReference type="InterPro" id="IPR011009">
    <property type="entry name" value="Kinase-like_dom_sf"/>
</dbReference>
<organism evidence="3 4">
    <name type="scientific">Cudoniella acicularis</name>
    <dbReference type="NCBI Taxonomy" id="354080"/>
    <lineage>
        <taxon>Eukaryota</taxon>
        <taxon>Fungi</taxon>
        <taxon>Dikarya</taxon>
        <taxon>Ascomycota</taxon>
        <taxon>Pezizomycotina</taxon>
        <taxon>Leotiomycetes</taxon>
        <taxon>Helotiales</taxon>
        <taxon>Tricladiaceae</taxon>
        <taxon>Cudoniella</taxon>
    </lineage>
</organism>
<dbReference type="GO" id="GO:0051082">
    <property type="term" value="F:unfolded protein binding"/>
    <property type="evidence" value="ECO:0007669"/>
    <property type="project" value="TreeGrafter"/>
</dbReference>
<dbReference type="InterPro" id="IPR000719">
    <property type="entry name" value="Prot_kinase_dom"/>
</dbReference>
<proteinExistence type="predicted"/>
<dbReference type="GO" id="GO:0004521">
    <property type="term" value="F:RNA endonuclease activity"/>
    <property type="evidence" value="ECO:0007669"/>
    <property type="project" value="InterPro"/>
</dbReference>
<gene>
    <name evidence="3" type="ORF">G7Y89_g5024</name>
</gene>
<dbReference type="OrthoDB" id="4062651at2759"/>
<keyword evidence="4" id="KW-1185">Reference proteome</keyword>
<dbReference type="GO" id="GO:0004674">
    <property type="term" value="F:protein serine/threonine kinase activity"/>
    <property type="evidence" value="ECO:0007669"/>
    <property type="project" value="InterPro"/>
</dbReference>
<feature type="compositionally biased region" description="Basic and acidic residues" evidence="1">
    <location>
        <begin position="8"/>
        <end position="19"/>
    </location>
</feature>
<reference evidence="3 4" key="1">
    <citation type="submission" date="2020-03" db="EMBL/GenBank/DDBJ databases">
        <title>Draft Genome Sequence of Cudoniella acicularis.</title>
        <authorList>
            <person name="Buettner E."/>
            <person name="Kellner H."/>
        </authorList>
    </citation>
    <scope>NUCLEOTIDE SEQUENCE [LARGE SCALE GENOMIC DNA]</scope>
    <source>
        <strain evidence="3 4">DSM 108380</strain>
    </source>
</reference>